<organism evidence="6 7">
    <name type="scientific">Sideroxydans lithotrophicus (strain ES-1)</name>
    <dbReference type="NCBI Taxonomy" id="580332"/>
    <lineage>
        <taxon>Bacteria</taxon>
        <taxon>Pseudomonadati</taxon>
        <taxon>Pseudomonadota</taxon>
        <taxon>Betaproteobacteria</taxon>
        <taxon>Nitrosomonadales</taxon>
        <taxon>Gallionellaceae</taxon>
        <taxon>Sideroxydans</taxon>
    </lineage>
</organism>
<dbReference type="GO" id="GO:0003700">
    <property type="term" value="F:DNA-binding transcription factor activity"/>
    <property type="evidence" value="ECO:0007669"/>
    <property type="project" value="TreeGrafter"/>
</dbReference>
<dbReference type="InterPro" id="IPR014710">
    <property type="entry name" value="RmlC-like_jellyroll"/>
</dbReference>
<dbReference type="Pfam" id="PF00027">
    <property type="entry name" value="cNMP_binding"/>
    <property type="match status" value="1"/>
</dbReference>
<dbReference type="SUPFAM" id="SSF51206">
    <property type="entry name" value="cAMP-binding domain-like"/>
    <property type="match status" value="1"/>
</dbReference>
<sequence length="228" mass="25051">MTNPVKIPAFLAHLPLFCEMSPDEIERIARGARELGLARGEVLFQRGDPCTGFYVVMHGRVKLALTSPQGIEKVVELIGPGQSFGEAVMFMDKPYPVYAQALTDSMVLHIGKQVIVGGIDSDPNFCRKMLAGLSIRLHRLIQTVESISLRSPAQRVIDLLLQELDGTKEGLDVHVSLSANKNVIASNLNITPETFSRILRNLSDAGLIAVEGKDVCIRDVARLRSYDE</sequence>
<protein>
    <submittedName>
        <fullName evidence="6">Transcriptional regulator, Crp/Fnr family</fullName>
    </submittedName>
</protein>
<accession>D5CQW8</accession>
<dbReference type="Proteomes" id="UP000001625">
    <property type="component" value="Chromosome"/>
</dbReference>
<dbReference type="InterPro" id="IPR018490">
    <property type="entry name" value="cNMP-bd_dom_sf"/>
</dbReference>
<dbReference type="AlphaFoldDB" id="D5CQW8"/>
<dbReference type="InterPro" id="IPR036388">
    <property type="entry name" value="WH-like_DNA-bd_sf"/>
</dbReference>
<feature type="domain" description="HTH crp-type" evidence="5">
    <location>
        <begin position="150"/>
        <end position="221"/>
    </location>
</feature>
<dbReference type="Pfam" id="PF13545">
    <property type="entry name" value="HTH_Crp_2"/>
    <property type="match status" value="1"/>
</dbReference>
<dbReference type="EMBL" id="CP001965">
    <property type="protein sequence ID" value="ADE11354.1"/>
    <property type="molecule type" value="Genomic_DNA"/>
</dbReference>
<dbReference type="KEGG" id="slt:Slit_1116"/>
<feature type="domain" description="Cyclic nucleotide-binding" evidence="4">
    <location>
        <begin position="16"/>
        <end position="113"/>
    </location>
</feature>
<evidence type="ECO:0000259" key="5">
    <source>
        <dbReference type="PROSITE" id="PS51063"/>
    </source>
</evidence>
<dbReference type="eggNOG" id="COG0664">
    <property type="taxonomic scope" value="Bacteria"/>
</dbReference>
<evidence type="ECO:0000256" key="2">
    <source>
        <dbReference type="ARBA" id="ARBA00023125"/>
    </source>
</evidence>
<dbReference type="GO" id="GO:0005829">
    <property type="term" value="C:cytosol"/>
    <property type="evidence" value="ECO:0007669"/>
    <property type="project" value="TreeGrafter"/>
</dbReference>
<dbReference type="InterPro" id="IPR050397">
    <property type="entry name" value="Env_Response_Regulators"/>
</dbReference>
<dbReference type="PANTHER" id="PTHR24567">
    <property type="entry name" value="CRP FAMILY TRANSCRIPTIONAL REGULATORY PROTEIN"/>
    <property type="match status" value="1"/>
</dbReference>
<dbReference type="Gene3D" id="1.10.10.10">
    <property type="entry name" value="Winged helix-like DNA-binding domain superfamily/Winged helix DNA-binding domain"/>
    <property type="match status" value="1"/>
</dbReference>
<proteinExistence type="predicted"/>
<dbReference type="InterPro" id="IPR000595">
    <property type="entry name" value="cNMP-bd_dom"/>
</dbReference>
<dbReference type="HOGENOM" id="CLU_075053_4_0_4"/>
<dbReference type="InterPro" id="IPR012318">
    <property type="entry name" value="HTH_CRP"/>
</dbReference>
<keyword evidence="2" id="KW-0238">DNA-binding</keyword>
<dbReference type="RefSeq" id="WP_013029252.1">
    <property type="nucleotide sequence ID" value="NC_013959.1"/>
</dbReference>
<evidence type="ECO:0000256" key="3">
    <source>
        <dbReference type="ARBA" id="ARBA00023163"/>
    </source>
</evidence>
<dbReference type="PROSITE" id="PS51063">
    <property type="entry name" value="HTH_CRP_2"/>
    <property type="match status" value="1"/>
</dbReference>
<dbReference type="Gene3D" id="2.60.120.10">
    <property type="entry name" value="Jelly Rolls"/>
    <property type="match status" value="1"/>
</dbReference>
<dbReference type="GO" id="GO:0003677">
    <property type="term" value="F:DNA binding"/>
    <property type="evidence" value="ECO:0007669"/>
    <property type="project" value="UniProtKB-KW"/>
</dbReference>
<reference evidence="6 7" key="1">
    <citation type="submission" date="2010-03" db="EMBL/GenBank/DDBJ databases">
        <title>Complete sequence of Sideroxydans lithotrophicus ES-1.</title>
        <authorList>
            <consortium name="US DOE Joint Genome Institute"/>
            <person name="Lucas S."/>
            <person name="Copeland A."/>
            <person name="Lapidus A."/>
            <person name="Cheng J.-F."/>
            <person name="Bruce D."/>
            <person name="Goodwin L."/>
            <person name="Pitluck S."/>
            <person name="Munk A.C."/>
            <person name="Detter J.C."/>
            <person name="Han C."/>
            <person name="Tapia R."/>
            <person name="Larimer F."/>
            <person name="Land M."/>
            <person name="Hauser L."/>
            <person name="Kyrpides N."/>
            <person name="Ivanova N."/>
            <person name="Emerson D."/>
            <person name="Woyke T."/>
        </authorList>
    </citation>
    <scope>NUCLEOTIDE SEQUENCE [LARGE SCALE GENOMIC DNA]</scope>
    <source>
        <strain evidence="6 7">ES-1</strain>
    </source>
</reference>
<evidence type="ECO:0000313" key="6">
    <source>
        <dbReference type="EMBL" id="ADE11354.1"/>
    </source>
</evidence>
<dbReference type="STRING" id="580332.Slit_1116"/>
<dbReference type="SUPFAM" id="SSF46785">
    <property type="entry name" value="Winged helix' DNA-binding domain"/>
    <property type="match status" value="1"/>
</dbReference>
<dbReference type="PANTHER" id="PTHR24567:SF68">
    <property type="entry name" value="DNA-BINDING TRANSCRIPTIONAL DUAL REGULATOR CRP"/>
    <property type="match status" value="1"/>
</dbReference>
<keyword evidence="1" id="KW-0805">Transcription regulation</keyword>
<name>D5CQW8_SIDLE</name>
<dbReference type="SMART" id="SM00100">
    <property type="entry name" value="cNMP"/>
    <property type="match status" value="1"/>
</dbReference>
<dbReference type="CDD" id="cd00038">
    <property type="entry name" value="CAP_ED"/>
    <property type="match status" value="1"/>
</dbReference>
<keyword evidence="7" id="KW-1185">Reference proteome</keyword>
<evidence type="ECO:0000256" key="1">
    <source>
        <dbReference type="ARBA" id="ARBA00023015"/>
    </source>
</evidence>
<dbReference type="PROSITE" id="PS50042">
    <property type="entry name" value="CNMP_BINDING_3"/>
    <property type="match status" value="1"/>
</dbReference>
<gene>
    <name evidence="6" type="ordered locus">Slit_1116</name>
</gene>
<keyword evidence="3" id="KW-0804">Transcription</keyword>
<evidence type="ECO:0000313" key="7">
    <source>
        <dbReference type="Proteomes" id="UP000001625"/>
    </source>
</evidence>
<evidence type="ECO:0000259" key="4">
    <source>
        <dbReference type="PROSITE" id="PS50042"/>
    </source>
</evidence>
<dbReference type="SMART" id="SM00419">
    <property type="entry name" value="HTH_CRP"/>
    <property type="match status" value="1"/>
</dbReference>
<dbReference type="InterPro" id="IPR036390">
    <property type="entry name" value="WH_DNA-bd_sf"/>
</dbReference>